<organism evidence="1 2">
    <name type="scientific">Solanum tuberosum</name>
    <name type="common">Potato</name>
    <dbReference type="NCBI Taxonomy" id="4113"/>
    <lineage>
        <taxon>Eukaryota</taxon>
        <taxon>Viridiplantae</taxon>
        <taxon>Streptophyta</taxon>
        <taxon>Embryophyta</taxon>
        <taxon>Tracheophyta</taxon>
        <taxon>Spermatophyta</taxon>
        <taxon>Magnoliopsida</taxon>
        <taxon>eudicotyledons</taxon>
        <taxon>Gunneridae</taxon>
        <taxon>Pentapetalae</taxon>
        <taxon>asterids</taxon>
        <taxon>lamiids</taxon>
        <taxon>Solanales</taxon>
        <taxon>Solanaceae</taxon>
        <taxon>Solanoideae</taxon>
        <taxon>Solaneae</taxon>
        <taxon>Solanum</taxon>
    </lineage>
</organism>
<dbReference type="AlphaFoldDB" id="M1DRG7"/>
<dbReference type="HOGENOM" id="CLU_2417494_0_0_1"/>
<dbReference type="EnsemblPlants" id="PGSC0003DMT400093214">
    <property type="protein sequence ID" value="PGSC0003DMT400093214"/>
    <property type="gene ID" value="PGSC0003DMG400042785"/>
</dbReference>
<dbReference type="PaxDb" id="4113-PGSC0003DMT400093214"/>
<sequence length="92" mass="10682">MFLSLWRGRYNGVRAAVAGSTRLKVTKNKRNESKKGRIKFLRVSTLFRGSITKLDRLPRFDIIKGSVATFRHNYWIGYHIPGIFKRLLTDLA</sequence>
<reference evidence="2" key="1">
    <citation type="journal article" date="2011" name="Nature">
        <title>Genome sequence and analysis of the tuber crop potato.</title>
        <authorList>
            <consortium name="The Potato Genome Sequencing Consortium"/>
        </authorList>
    </citation>
    <scope>NUCLEOTIDE SEQUENCE [LARGE SCALE GENOMIC DNA]</scope>
    <source>
        <strain evidence="2">cv. DM1-3 516 R44</strain>
    </source>
</reference>
<dbReference type="InParanoid" id="M1DRG7"/>
<evidence type="ECO:0000313" key="1">
    <source>
        <dbReference type="EnsemblPlants" id="PGSC0003DMT400093214"/>
    </source>
</evidence>
<reference evidence="1" key="2">
    <citation type="submission" date="2015-06" db="UniProtKB">
        <authorList>
            <consortium name="EnsemblPlants"/>
        </authorList>
    </citation>
    <scope>IDENTIFICATION</scope>
    <source>
        <strain evidence="1">DM1-3 516 R44</strain>
    </source>
</reference>
<evidence type="ECO:0000313" key="2">
    <source>
        <dbReference type="Proteomes" id="UP000011115"/>
    </source>
</evidence>
<name>M1DRG7_SOLTU</name>
<keyword evidence="2" id="KW-1185">Reference proteome</keyword>
<accession>M1DRG7</accession>
<protein>
    <submittedName>
        <fullName evidence="1">Uncharacterized protein</fullName>
    </submittedName>
</protein>
<dbReference type="Gramene" id="PGSC0003DMT400093214">
    <property type="protein sequence ID" value="PGSC0003DMT400093214"/>
    <property type="gene ID" value="PGSC0003DMG400042785"/>
</dbReference>
<dbReference type="Proteomes" id="UP000011115">
    <property type="component" value="Unassembled WGS sequence"/>
</dbReference>
<proteinExistence type="predicted"/>